<dbReference type="GO" id="GO:0006508">
    <property type="term" value="P:proteolysis"/>
    <property type="evidence" value="ECO:0007669"/>
    <property type="project" value="InterPro"/>
</dbReference>
<feature type="non-terminal residue" evidence="3">
    <location>
        <position position="1"/>
    </location>
</feature>
<dbReference type="GO" id="GO:0008234">
    <property type="term" value="F:cysteine-type peptidase activity"/>
    <property type="evidence" value="ECO:0007669"/>
    <property type="project" value="InterPro"/>
</dbReference>
<dbReference type="SUPFAM" id="SSF54001">
    <property type="entry name" value="Cysteine proteinases"/>
    <property type="match status" value="1"/>
</dbReference>
<dbReference type="Pfam" id="PF00112">
    <property type="entry name" value="Peptidase_C1"/>
    <property type="match status" value="1"/>
</dbReference>
<sequence length="71" mass="7906">DQLQCGLCWAFGLVAILENAILIDTNVSDFWRNDDLSLSVTYIGVNMHEGAYNQMCGGGESYYSLPYIAQH</sequence>
<dbReference type="AlphaFoldDB" id="A0A146K8W1"/>
<dbReference type="Gene3D" id="3.90.70.10">
    <property type="entry name" value="Cysteine proteinases"/>
    <property type="match status" value="1"/>
</dbReference>
<keyword evidence="1" id="KW-0732">Signal</keyword>
<dbReference type="InterPro" id="IPR000668">
    <property type="entry name" value="Peptidase_C1A_C"/>
</dbReference>
<dbReference type="EMBL" id="GDID01003353">
    <property type="protein sequence ID" value="JAP93253.1"/>
    <property type="molecule type" value="Transcribed_RNA"/>
</dbReference>
<name>A0A146K8W1_9EUKA</name>
<organism evidence="3">
    <name type="scientific">Trepomonas sp. PC1</name>
    <dbReference type="NCBI Taxonomy" id="1076344"/>
    <lineage>
        <taxon>Eukaryota</taxon>
        <taxon>Metamonada</taxon>
        <taxon>Diplomonadida</taxon>
        <taxon>Hexamitidae</taxon>
        <taxon>Hexamitinae</taxon>
        <taxon>Trepomonas</taxon>
    </lineage>
</organism>
<evidence type="ECO:0000259" key="2">
    <source>
        <dbReference type="Pfam" id="PF00112"/>
    </source>
</evidence>
<evidence type="ECO:0000256" key="1">
    <source>
        <dbReference type="SAM" id="SignalP"/>
    </source>
</evidence>
<gene>
    <name evidence="3" type="ORF">TPC1_14535</name>
</gene>
<feature type="domain" description="Peptidase C1A papain C-terminal" evidence="2">
    <location>
        <begin position="1"/>
        <end position="70"/>
    </location>
</feature>
<feature type="signal peptide" evidence="1">
    <location>
        <begin position="1"/>
        <end position="22"/>
    </location>
</feature>
<proteinExistence type="predicted"/>
<dbReference type="InterPro" id="IPR038765">
    <property type="entry name" value="Papain-like_cys_pep_sf"/>
</dbReference>
<reference evidence="3" key="1">
    <citation type="submission" date="2015-07" db="EMBL/GenBank/DDBJ databases">
        <title>Adaptation to a free-living lifestyle via gene acquisitions in the diplomonad Trepomonas sp. PC1.</title>
        <authorList>
            <person name="Xu F."/>
            <person name="Jerlstrom-Hultqvist J."/>
            <person name="Kolisko M."/>
            <person name="Simpson A.G.B."/>
            <person name="Roger A.J."/>
            <person name="Svard S.G."/>
            <person name="Andersson J.O."/>
        </authorList>
    </citation>
    <scope>NUCLEOTIDE SEQUENCE</scope>
    <source>
        <strain evidence="3">PC1</strain>
    </source>
</reference>
<protein>
    <submittedName>
        <fullName evidence="3">Cathepsin L</fullName>
    </submittedName>
</protein>
<feature type="chain" id="PRO_5007526572" evidence="1">
    <location>
        <begin position="23"/>
        <end position="71"/>
    </location>
</feature>
<accession>A0A146K8W1</accession>
<feature type="non-terminal residue" evidence="3">
    <location>
        <position position="71"/>
    </location>
</feature>
<evidence type="ECO:0000313" key="3">
    <source>
        <dbReference type="EMBL" id="JAP93253.1"/>
    </source>
</evidence>